<dbReference type="AlphaFoldDB" id="A0A452YND5"/>
<keyword evidence="2" id="KW-1185">Reference proteome</keyword>
<evidence type="ECO:0000313" key="2">
    <source>
        <dbReference type="Proteomes" id="UP000015105"/>
    </source>
</evidence>
<reference evidence="2" key="1">
    <citation type="journal article" date="2014" name="Science">
        <title>Ancient hybridizations among the ancestral genomes of bread wheat.</title>
        <authorList>
            <consortium name="International Wheat Genome Sequencing Consortium,"/>
            <person name="Marcussen T."/>
            <person name="Sandve S.R."/>
            <person name="Heier L."/>
            <person name="Spannagl M."/>
            <person name="Pfeifer M."/>
            <person name="Jakobsen K.S."/>
            <person name="Wulff B.B."/>
            <person name="Steuernagel B."/>
            <person name="Mayer K.F."/>
            <person name="Olsen O.A."/>
        </authorList>
    </citation>
    <scope>NUCLEOTIDE SEQUENCE [LARGE SCALE GENOMIC DNA]</scope>
    <source>
        <strain evidence="2">cv. AL8/78</strain>
    </source>
</reference>
<reference evidence="1" key="5">
    <citation type="journal article" date="2021" name="G3 (Bethesda)">
        <title>Aegilops tauschii genome assembly Aet v5.0 features greater sequence contiguity and improved annotation.</title>
        <authorList>
            <person name="Wang L."/>
            <person name="Zhu T."/>
            <person name="Rodriguez J.C."/>
            <person name="Deal K.R."/>
            <person name="Dubcovsky J."/>
            <person name="McGuire P.E."/>
            <person name="Lux T."/>
            <person name="Spannagl M."/>
            <person name="Mayer K.F.X."/>
            <person name="Baldrich P."/>
            <person name="Meyers B.C."/>
            <person name="Huo N."/>
            <person name="Gu Y.Q."/>
            <person name="Zhou H."/>
            <person name="Devos K.M."/>
            <person name="Bennetzen J.L."/>
            <person name="Unver T."/>
            <person name="Budak H."/>
            <person name="Gulick P.J."/>
            <person name="Galiba G."/>
            <person name="Kalapos B."/>
            <person name="Nelson D.R."/>
            <person name="Li P."/>
            <person name="You F.M."/>
            <person name="Luo M.C."/>
            <person name="Dvorak J."/>
        </authorList>
    </citation>
    <scope>NUCLEOTIDE SEQUENCE [LARGE SCALE GENOMIC DNA]</scope>
    <source>
        <strain evidence="1">cv. AL8/78</strain>
    </source>
</reference>
<dbReference type="Gramene" id="AET1Gv20477900.19">
    <property type="protein sequence ID" value="AET1Gv20477900.19"/>
    <property type="gene ID" value="AET1Gv20477900"/>
</dbReference>
<dbReference type="Proteomes" id="UP000015105">
    <property type="component" value="Chromosome 1D"/>
</dbReference>
<sequence length="100" mass="11482">MCISAYAIDPSSAEVCEDSVSEQHDGRLFPIAAQHRAPHKRTLLPSRPSTTGPQPRVLPLRLDWERNHPLLLQMFLRRELSCFQERLCSSLPMAFSYYNV</sequence>
<organism evidence="1 2">
    <name type="scientific">Aegilops tauschii subsp. strangulata</name>
    <name type="common">Goatgrass</name>
    <dbReference type="NCBI Taxonomy" id="200361"/>
    <lineage>
        <taxon>Eukaryota</taxon>
        <taxon>Viridiplantae</taxon>
        <taxon>Streptophyta</taxon>
        <taxon>Embryophyta</taxon>
        <taxon>Tracheophyta</taxon>
        <taxon>Spermatophyta</taxon>
        <taxon>Magnoliopsida</taxon>
        <taxon>Liliopsida</taxon>
        <taxon>Poales</taxon>
        <taxon>Poaceae</taxon>
        <taxon>BOP clade</taxon>
        <taxon>Pooideae</taxon>
        <taxon>Triticodae</taxon>
        <taxon>Triticeae</taxon>
        <taxon>Triticinae</taxon>
        <taxon>Aegilops</taxon>
    </lineage>
</organism>
<dbReference type="EnsemblPlants" id="AET1Gv20477900.19">
    <property type="protein sequence ID" value="AET1Gv20477900.19"/>
    <property type="gene ID" value="AET1Gv20477900"/>
</dbReference>
<reference evidence="1" key="3">
    <citation type="journal article" date="2017" name="Nature">
        <title>Genome sequence of the progenitor of the wheat D genome Aegilops tauschii.</title>
        <authorList>
            <person name="Luo M.C."/>
            <person name="Gu Y.Q."/>
            <person name="Puiu D."/>
            <person name="Wang H."/>
            <person name="Twardziok S.O."/>
            <person name="Deal K.R."/>
            <person name="Huo N."/>
            <person name="Zhu T."/>
            <person name="Wang L."/>
            <person name="Wang Y."/>
            <person name="McGuire P.E."/>
            <person name="Liu S."/>
            <person name="Long H."/>
            <person name="Ramasamy R.K."/>
            <person name="Rodriguez J.C."/>
            <person name="Van S.L."/>
            <person name="Yuan L."/>
            <person name="Wang Z."/>
            <person name="Xia Z."/>
            <person name="Xiao L."/>
            <person name="Anderson O.D."/>
            <person name="Ouyang S."/>
            <person name="Liang Y."/>
            <person name="Zimin A.V."/>
            <person name="Pertea G."/>
            <person name="Qi P."/>
            <person name="Bennetzen J.L."/>
            <person name="Dai X."/>
            <person name="Dawson M.W."/>
            <person name="Muller H.G."/>
            <person name="Kugler K."/>
            <person name="Rivarola-Duarte L."/>
            <person name="Spannagl M."/>
            <person name="Mayer K.F.X."/>
            <person name="Lu F.H."/>
            <person name="Bevan M.W."/>
            <person name="Leroy P."/>
            <person name="Li P."/>
            <person name="You F.M."/>
            <person name="Sun Q."/>
            <person name="Liu Z."/>
            <person name="Lyons E."/>
            <person name="Wicker T."/>
            <person name="Salzberg S.L."/>
            <person name="Devos K.M."/>
            <person name="Dvorak J."/>
        </authorList>
    </citation>
    <scope>NUCLEOTIDE SEQUENCE [LARGE SCALE GENOMIC DNA]</scope>
    <source>
        <strain evidence="1">cv. AL8/78</strain>
    </source>
</reference>
<accession>A0A452YND5</accession>
<evidence type="ECO:0000313" key="1">
    <source>
        <dbReference type="EnsemblPlants" id="AET1Gv20477900.19"/>
    </source>
</evidence>
<proteinExistence type="predicted"/>
<reference evidence="1" key="4">
    <citation type="submission" date="2019-03" db="UniProtKB">
        <authorList>
            <consortium name="EnsemblPlants"/>
        </authorList>
    </citation>
    <scope>IDENTIFICATION</scope>
</reference>
<reference evidence="2" key="2">
    <citation type="journal article" date="2017" name="Nat. Plants">
        <title>The Aegilops tauschii genome reveals multiple impacts of transposons.</title>
        <authorList>
            <person name="Zhao G."/>
            <person name="Zou C."/>
            <person name="Li K."/>
            <person name="Wang K."/>
            <person name="Li T."/>
            <person name="Gao L."/>
            <person name="Zhang X."/>
            <person name="Wang H."/>
            <person name="Yang Z."/>
            <person name="Liu X."/>
            <person name="Jiang W."/>
            <person name="Mao L."/>
            <person name="Kong X."/>
            <person name="Jiao Y."/>
            <person name="Jia J."/>
        </authorList>
    </citation>
    <scope>NUCLEOTIDE SEQUENCE [LARGE SCALE GENOMIC DNA]</scope>
    <source>
        <strain evidence="2">cv. AL8/78</strain>
    </source>
</reference>
<protein>
    <submittedName>
        <fullName evidence="1">Uncharacterized protein</fullName>
    </submittedName>
</protein>
<name>A0A452YND5_AEGTS</name>